<accession>A0A3S9QHF6</accession>
<feature type="binding site" evidence="4">
    <location>
        <position position="181"/>
    </location>
    <ligand>
        <name>S-adenosyl-L-methionine</name>
        <dbReference type="ChEBI" id="CHEBI:59789"/>
    </ligand>
</feature>
<reference evidence="6 7" key="1">
    <citation type="submission" date="2018-12" db="EMBL/GenBank/DDBJ databases">
        <title>Persistence of Moraxella catarrhalis in Chronic Obstructive Pulmonary Disease and Regulation of the Hag/MID Adhesin.</title>
        <authorList>
            <person name="Murphy T."/>
            <person name="Zhao X."/>
            <person name="Vyas G."/>
            <person name="Aluvathingal J."/>
            <person name="Nadendla S."/>
            <person name="Tallon L."/>
            <person name="Tettelin H."/>
        </authorList>
    </citation>
    <scope>NUCLEOTIDE SEQUENCE [LARGE SCALE GENOMIC DNA]</scope>
    <source>
        <strain evidence="6 7">46P58B1</strain>
    </source>
</reference>
<dbReference type="Pfam" id="PF08241">
    <property type="entry name" value="Methyltransf_11"/>
    <property type="match status" value="1"/>
</dbReference>
<keyword evidence="2 4" id="KW-0808">Transferase</keyword>
<dbReference type="CDD" id="cd02440">
    <property type="entry name" value="AdoMet_MTases"/>
    <property type="match status" value="1"/>
</dbReference>
<dbReference type="InterPro" id="IPR029063">
    <property type="entry name" value="SAM-dependent_MTases_sf"/>
</dbReference>
<evidence type="ECO:0000256" key="3">
    <source>
        <dbReference type="ARBA" id="ARBA00022691"/>
    </source>
</evidence>
<feature type="binding site" evidence="4">
    <location>
        <position position="134"/>
    </location>
    <ligand>
        <name>S-adenosyl-L-methionine</name>
        <dbReference type="ChEBI" id="CHEBI:59789"/>
    </ligand>
</feature>
<dbReference type="Gene3D" id="3.40.50.150">
    <property type="entry name" value="Vaccinia Virus protein VP39"/>
    <property type="match status" value="1"/>
</dbReference>
<feature type="binding site" evidence="4">
    <location>
        <position position="83"/>
    </location>
    <ligand>
        <name>S-adenosyl-L-methionine</name>
        <dbReference type="ChEBI" id="CHEBI:59789"/>
    </ligand>
</feature>
<evidence type="ECO:0000256" key="1">
    <source>
        <dbReference type="ARBA" id="ARBA00022603"/>
    </source>
</evidence>
<keyword evidence="4" id="KW-0819">tRNA processing</keyword>
<evidence type="ECO:0000313" key="7">
    <source>
        <dbReference type="Proteomes" id="UP000280228"/>
    </source>
</evidence>
<dbReference type="InterPro" id="IPR033664">
    <property type="entry name" value="Cmo5U_methylTrfase"/>
</dbReference>
<evidence type="ECO:0000256" key="2">
    <source>
        <dbReference type="ARBA" id="ARBA00022679"/>
    </source>
</evidence>
<evidence type="ECO:0000256" key="4">
    <source>
        <dbReference type="HAMAP-Rule" id="MF_02057"/>
    </source>
</evidence>
<protein>
    <recommendedName>
        <fullName evidence="4">tRNA 5-carboxymethoxyuridine methyltransferase</fullName>
        <ecNumber evidence="4">2.1.1.-</ecNumber>
    </recommendedName>
    <alternativeName>
        <fullName evidence="4">cmo5U methyltransferase</fullName>
    </alternativeName>
</protein>
<dbReference type="EC" id="2.1.1.-" evidence="4"/>
<comment type="catalytic activity">
    <reaction evidence="4">
        <text>5-carboxymethoxyuridine(34) in tRNA + S-adenosyl-L-methionine = 5-methoxycarbonylmethoxyuridine(34) in tRNA + S-adenosyl-L-homocysteine</text>
        <dbReference type="Rhea" id="RHEA:54080"/>
        <dbReference type="Rhea" id="RHEA-COMP:13383"/>
        <dbReference type="Rhea" id="RHEA-COMP:13781"/>
        <dbReference type="ChEBI" id="CHEBI:57856"/>
        <dbReference type="ChEBI" id="CHEBI:59789"/>
        <dbReference type="ChEBI" id="CHEBI:136879"/>
        <dbReference type="ChEBI" id="CHEBI:138053"/>
    </reaction>
</comment>
<organism evidence="6 7">
    <name type="scientific">Moraxella catarrhalis</name>
    <name type="common">Branhamella catarrhalis</name>
    <dbReference type="NCBI Taxonomy" id="480"/>
    <lineage>
        <taxon>Bacteria</taxon>
        <taxon>Pseudomonadati</taxon>
        <taxon>Pseudomonadota</taxon>
        <taxon>Gammaproteobacteria</taxon>
        <taxon>Moraxellales</taxon>
        <taxon>Moraxellaceae</taxon>
        <taxon>Moraxella</taxon>
    </lineage>
</organism>
<name>A0A3S9QHF6_MORCA</name>
<dbReference type="GO" id="GO:0032259">
    <property type="term" value="P:methylation"/>
    <property type="evidence" value="ECO:0007669"/>
    <property type="project" value="UniProtKB-KW"/>
</dbReference>
<dbReference type="GO" id="GO:0008757">
    <property type="term" value="F:S-adenosylmethionine-dependent methyltransferase activity"/>
    <property type="evidence" value="ECO:0007669"/>
    <property type="project" value="InterPro"/>
</dbReference>
<dbReference type="PANTHER" id="PTHR43464:SF19">
    <property type="entry name" value="UBIQUINONE BIOSYNTHESIS O-METHYLTRANSFERASE, MITOCHONDRIAL"/>
    <property type="match status" value="1"/>
</dbReference>
<dbReference type="EMBL" id="CP034662">
    <property type="protein sequence ID" value="AZQ94144.1"/>
    <property type="molecule type" value="Genomic_DNA"/>
</dbReference>
<evidence type="ECO:0000259" key="5">
    <source>
        <dbReference type="Pfam" id="PF08241"/>
    </source>
</evidence>
<dbReference type="HAMAP" id="MF_02057">
    <property type="entry name" value="tRNA_methyltr_CmoM"/>
    <property type="match status" value="1"/>
</dbReference>
<dbReference type="RefSeq" id="WP_049148967.1">
    <property type="nucleotide sequence ID" value="NZ_CP034662.1"/>
</dbReference>
<sequence length="318" mass="36644">MLITQKPIYKIYRRKARCAIILDWRKCPYYNTIHQQITHTNLYIWLLYFIYQLTMTITNDRNFDAISEHFAKKVYGGLKGRIRLAVLQQDLSEAMDQLMDQLMLNRPLRILDVGAGLAQISLSLASDHHVTVNDISTNMLDMAKDHAKSLGVYDQVRFITCPYQALSNHLAGEQFDIILCHALLEWLGEPEKIMTFFDQYLADGGMLSLCFYNPASKIYRNLIMGNFYQLNTPRPADDKSLTPNHPVAPDTVEAWLIAHYYKISIRSGIRVFSDYAPLKRGGLNNPDDVVAMELEYSRQLPFRAMGRYLHIIAFKNPA</sequence>
<keyword evidence="3 4" id="KW-0949">S-adenosyl-L-methionine</keyword>
<dbReference type="GO" id="GO:0006400">
    <property type="term" value="P:tRNA modification"/>
    <property type="evidence" value="ECO:0007669"/>
    <property type="project" value="UniProtKB-UniRule"/>
</dbReference>
<dbReference type="PANTHER" id="PTHR43464">
    <property type="entry name" value="METHYLTRANSFERASE"/>
    <property type="match status" value="1"/>
</dbReference>
<comment type="function">
    <text evidence="4">Catalyzes the methylation of 5-carboxymethoxyuridine (cmo5U) to form 5-methoxycarbonylmethoxyuridine (mcmo5U) at position 34 in tRNAs.</text>
</comment>
<dbReference type="InterPro" id="IPR013216">
    <property type="entry name" value="Methyltransf_11"/>
</dbReference>
<dbReference type="Proteomes" id="UP000280228">
    <property type="component" value="Chromosome"/>
</dbReference>
<comment type="similarity">
    <text evidence="4">Belongs to the class I-like SAM-binding methyltransferase superfamily. CmoM family.</text>
</comment>
<dbReference type="SUPFAM" id="SSF53335">
    <property type="entry name" value="S-adenosyl-L-methionine-dependent methyltransferases"/>
    <property type="match status" value="1"/>
</dbReference>
<proteinExistence type="inferred from homology"/>
<evidence type="ECO:0000313" key="6">
    <source>
        <dbReference type="EMBL" id="AZQ94144.1"/>
    </source>
</evidence>
<feature type="binding site" evidence="4">
    <location>
        <begin position="114"/>
        <end position="115"/>
    </location>
    <ligand>
        <name>S-adenosyl-L-methionine</name>
        <dbReference type="ChEBI" id="CHEBI:59789"/>
    </ligand>
</feature>
<feature type="domain" description="Methyltransferase type 11" evidence="5">
    <location>
        <begin position="111"/>
        <end position="208"/>
    </location>
</feature>
<gene>
    <name evidence="4" type="primary">cmoM</name>
    <name evidence="6" type="ORF">EJK53_1501</name>
</gene>
<keyword evidence="1 4" id="KW-0489">Methyltransferase</keyword>
<dbReference type="GO" id="GO:0097697">
    <property type="term" value="F:tRNA (5-carboxymethoxyuridine(34)-5-O)-methyltransferase activity"/>
    <property type="evidence" value="ECO:0007669"/>
    <property type="project" value="UniProtKB-UniRule"/>
</dbReference>
<comment type="caution">
    <text evidence="4">Lacks conserved residue(s) required for the propagation of feature annotation.</text>
</comment>
<dbReference type="AlphaFoldDB" id="A0A3S9QHF6"/>